<dbReference type="Pfam" id="PF14900">
    <property type="entry name" value="DUF4493"/>
    <property type="match status" value="1"/>
</dbReference>
<sequence length="723" mass="81541">MNLSKMKIVFLSCLAFFILACSKGKIDDFSEGEETSAVSFALKTDYTLDEVVFTRSVSVPTEEEFKVRIENTRAEVLKEWEYGNLPSLIKVVPGSYKLVGWFGSDTILPAFDRPYYYGETKITLKEGDVLDTIVPVKVAAAKVAITFDESFGYDYDDYFVDIKTVGDSLHFLKNEKREGYFKPGKLRMRFGLKPKGSDIYYQFYPEAIAHVKAKEFYKMTLKAQTKNGALSGIAIETDSSTIDIPVEVDLPPYFLPKKAPVVTFTADDMDAGNILTTEGVSKKAIVMITSAAGLTELKIKTTSDTLLARGWPAEFDLMKATAEQKSLLKANGLDWSEDIDKNDTIRAAVWVNFNHVIKLLNTAPGQTSISTFEILSKDRLNQNGNECLFGVKVAPPVFGFKGGAPIEGNVWAKKAEFNTVYTTDREGYIPTVQYKIPGGEWQNATEVNGDAGVGTVKILGLNSQSDYIFRAKLGNHVSQEYNFKTEVVSQVPNSDMENWSKEKIKSYRYYPWASGESDPWWNTNNLRTTSYQGTWSYGYNTFPAVSYVKDVHQGTYAAEIRTTGTMYGNTITICKDEAKQRGMLFIGDYSYNDENEVINYGRPFVSRPSELKFWYKYKPYNTDEFEAFIEVQHREGNTVTVLGQGKFVLNTSTEISSYTLGSTIIDYLRKDLKATHIYIRFHSTTKESPEVQKVKYDLQDGESGWNTFIGSILKIDDIELIYE</sequence>
<feature type="chain" id="PRO_5019430256" evidence="1">
    <location>
        <begin position="21"/>
        <end position="723"/>
    </location>
</feature>
<dbReference type="Proteomes" id="UP000284243">
    <property type="component" value="Unassembled WGS sequence"/>
</dbReference>
<reference evidence="3 4" key="1">
    <citation type="submission" date="2018-08" db="EMBL/GenBank/DDBJ databases">
        <title>A genome reference for cultivated species of the human gut microbiota.</title>
        <authorList>
            <person name="Zou Y."/>
            <person name="Xue W."/>
            <person name="Luo G."/>
        </authorList>
    </citation>
    <scope>NUCLEOTIDE SEQUENCE [LARGE SCALE GENOMIC DNA]</scope>
    <source>
        <strain evidence="3 4">AF16-14</strain>
    </source>
</reference>
<dbReference type="Pfam" id="PF13201">
    <property type="entry name" value="PCMD"/>
    <property type="match status" value="1"/>
</dbReference>
<dbReference type="PROSITE" id="PS51257">
    <property type="entry name" value="PROKAR_LIPOPROTEIN"/>
    <property type="match status" value="1"/>
</dbReference>
<evidence type="ECO:0000259" key="2">
    <source>
        <dbReference type="Pfam" id="PF13201"/>
    </source>
</evidence>
<dbReference type="Gene3D" id="2.60.120.890">
    <property type="entry name" value="BT2081, beta-jelly-roll domain"/>
    <property type="match status" value="1"/>
</dbReference>
<keyword evidence="1" id="KW-0732">Signal</keyword>
<proteinExistence type="predicted"/>
<dbReference type="EMBL" id="QRYC01000008">
    <property type="protein sequence ID" value="RGU56725.1"/>
    <property type="molecule type" value="Genomic_DNA"/>
</dbReference>
<feature type="domain" description="Putative carbohydrate metabolism" evidence="2">
    <location>
        <begin position="507"/>
        <end position="652"/>
    </location>
</feature>
<evidence type="ECO:0000313" key="3">
    <source>
        <dbReference type="EMBL" id="RGU56725.1"/>
    </source>
</evidence>
<dbReference type="InterPro" id="IPR025112">
    <property type="entry name" value="PCMD"/>
</dbReference>
<protein>
    <submittedName>
        <fullName evidence="3">DUF4493 domain-containing protein</fullName>
    </submittedName>
</protein>
<accession>A0A412TSA3</accession>
<evidence type="ECO:0000313" key="4">
    <source>
        <dbReference type="Proteomes" id="UP000284243"/>
    </source>
</evidence>
<gene>
    <name evidence="3" type="ORF">DWW57_07575</name>
</gene>
<name>A0A412TSA3_9BACT</name>
<feature type="signal peptide" evidence="1">
    <location>
        <begin position="1"/>
        <end position="20"/>
    </location>
</feature>
<organism evidence="3 4">
    <name type="scientific">Odoribacter splanchnicus</name>
    <dbReference type="NCBI Taxonomy" id="28118"/>
    <lineage>
        <taxon>Bacteria</taxon>
        <taxon>Pseudomonadati</taxon>
        <taxon>Bacteroidota</taxon>
        <taxon>Bacteroidia</taxon>
        <taxon>Bacteroidales</taxon>
        <taxon>Odoribacteraceae</taxon>
        <taxon>Odoribacter</taxon>
    </lineage>
</organism>
<dbReference type="AlphaFoldDB" id="A0A412TSA3"/>
<evidence type="ECO:0000256" key="1">
    <source>
        <dbReference type="SAM" id="SignalP"/>
    </source>
</evidence>
<dbReference type="InterPro" id="IPR027840">
    <property type="entry name" value="DUF4493"/>
</dbReference>
<dbReference type="InterPro" id="IPR038653">
    <property type="entry name" value="Put_CMD_sf"/>
</dbReference>
<comment type="caution">
    <text evidence="3">The sequence shown here is derived from an EMBL/GenBank/DDBJ whole genome shotgun (WGS) entry which is preliminary data.</text>
</comment>